<organism evidence="3 4">
    <name type="scientific">Thiomicrorhabdus lithotrophica</name>
    <dbReference type="NCBI Taxonomy" id="2949997"/>
    <lineage>
        <taxon>Bacteria</taxon>
        <taxon>Pseudomonadati</taxon>
        <taxon>Pseudomonadota</taxon>
        <taxon>Gammaproteobacteria</taxon>
        <taxon>Thiotrichales</taxon>
        <taxon>Piscirickettsiaceae</taxon>
        <taxon>Thiomicrorhabdus</taxon>
    </lineage>
</organism>
<dbReference type="InterPro" id="IPR011041">
    <property type="entry name" value="Quinoprot_gluc/sorb_DH_b-prop"/>
</dbReference>
<evidence type="ECO:0000313" key="4">
    <source>
        <dbReference type="Proteomes" id="UP001222275"/>
    </source>
</evidence>
<accession>A0ABY8C6P7</accession>
<keyword evidence="4" id="KW-1185">Reference proteome</keyword>
<dbReference type="EMBL" id="CP102381">
    <property type="protein sequence ID" value="WEJ61644.1"/>
    <property type="molecule type" value="Genomic_DNA"/>
</dbReference>
<protein>
    <submittedName>
        <fullName evidence="3">PQQ-dependent sugar dehydrogenase</fullName>
    </submittedName>
</protein>
<dbReference type="Gene3D" id="2.120.10.30">
    <property type="entry name" value="TolB, C-terminal domain"/>
    <property type="match status" value="1"/>
</dbReference>
<dbReference type="InterPro" id="IPR012938">
    <property type="entry name" value="Glc/Sorbosone_DH"/>
</dbReference>
<evidence type="ECO:0000259" key="2">
    <source>
        <dbReference type="Pfam" id="PF07995"/>
    </source>
</evidence>
<sequence length="368" mass="41294">MNIIRCVFLVLLTVILLPVNANDKKNDKPYVIQPVTEGLGIVWGMDFLDDNHLVFTQRSGQAGVINIHTGLVTWLQGLPEVYDERQGGLLDVKLAPDYAQSGWIYFTYSKPSNGSAVTTLARAKILENKRLDWQDLLITHSESFEDIHFGSRIAFDDQGHVFFSVGDRGNRANAQNLKNHAGTIIRLNMDGSVPNDNPFVGKADALDEIWSYGHRNPQGLVFDRETKRLWEIEHGPRGGDEINLIEKGQNYGWPIVSQGKEYFSGSPVGETHKEGMIEPVKVYIPSIAPSGLIVYQGKEFVNWQGSLFSGALVLRHLNQIELDNDGKAVSEQRYLQELDQRVRSLTQDKQGRIYVATDNGVVYRLSAQ</sequence>
<reference evidence="3 4" key="1">
    <citation type="submission" date="2022-06" db="EMBL/GenBank/DDBJ databases">
        <title>Thiomicrohabdus sp. nov, an obligately chemolithoautotrophic, sulfur-oxidizing bacterium isolated from beach of Guanyin Mountain. Amoy.</title>
        <authorList>
            <person name="Zhu H."/>
        </authorList>
    </citation>
    <scope>NUCLEOTIDE SEQUENCE [LARGE SCALE GENOMIC DNA]</scope>
    <source>
        <strain evidence="3 4">XGS-01</strain>
    </source>
</reference>
<feature type="domain" description="Glucose/Sorbosone dehydrogenase" evidence="2">
    <location>
        <begin position="42"/>
        <end position="360"/>
    </location>
</feature>
<dbReference type="RefSeq" id="WP_275593903.1">
    <property type="nucleotide sequence ID" value="NZ_CP102381.1"/>
</dbReference>
<feature type="signal peptide" evidence="1">
    <location>
        <begin position="1"/>
        <end position="21"/>
    </location>
</feature>
<dbReference type="PANTHER" id="PTHR19328">
    <property type="entry name" value="HEDGEHOG-INTERACTING PROTEIN"/>
    <property type="match status" value="1"/>
</dbReference>
<feature type="chain" id="PRO_5045780062" evidence="1">
    <location>
        <begin position="22"/>
        <end position="368"/>
    </location>
</feature>
<proteinExistence type="predicted"/>
<evidence type="ECO:0000256" key="1">
    <source>
        <dbReference type="SAM" id="SignalP"/>
    </source>
</evidence>
<dbReference type="Proteomes" id="UP001222275">
    <property type="component" value="Chromosome"/>
</dbReference>
<name>A0ABY8C6P7_9GAMM</name>
<dbReference type="SUPFAM" id="SSF50952">
    <property type="entry name" value="Soluble quinoprotein glucose dehydrogenase"/>
    <property type="match status" value="1"/>
</dbReference>
<dbReference type="InterPro" id="IPR011042">
    <property type="entry name" value="6-blade_b-propeller_TolB-like"/>
</dbReference>
<keyword evidence="1" id="KW-0732">Signal</keyword>
<evidence type="ECO:0000313" key="3">
    <source>
        <dbReference type="EMBL" id="WEJ61644.1"/>
    </source>
</evidence>
<gene>
    <name evidence="3" type="ORF">NR989_06405</name>
</gene>
<dbReference type="Pfam" id="PF07995">
    <property type="entry name" value="GSDH"/>
    <property type="match status" value="1"/>
</dbReference>
<dbReference type="PANTHER" id="PTHR19328:SF75">
    <property type="entry name" value="ALDOSE SUGAR DEHYDROGENASE YLII"/>
    <property type="match status" value="1"/>
</dbReference>